<keyword evidence="2" id="KW-0418">Kinase</keyword>
<evidence type="ECO:0000259" key="1">
    <source>
        <dbReference type="PROSITE" id="PS50011"/>
    </source>
</evidence>
<accession>A0A7J8IZS2</accession>
<dbReference type="GO" id="GO:0007165">
    <property type="term" value="P:signal transduction"/>
    <property type="evidence" value="ECO:0007669"/>
    <property type="project" value="TreeGrafter"/>
</dbReference>
<dbReference type="Gene3D" id="1.10.510.10">
    <property type="entry name" value="Transferase(Phosphotransferase) domain 1"/>
    <property type="match status" value="1"/>
</dbReference>
<feature type="domain" description="Protein kinase" evidence="1">
    <location>
        <begin position="1"/>
        <end position="80"/>
    </location>
</feature>
<organism evidence="2 3">
    <name type="scientific">Molossus molossus</name>
    <name type="common">Pallas' mastiff bat</name>
    <name type="synonym">Vespertilio molossus</name>
    <dbReference type="NCBI Taxonomy" id="27622"/>
    <lineage>
        <taxon>Eukaryota</taxon>
        <taxon>Metazoa</taxon>
        <taxon>Chordata</taxon>
        <taxon>Craniata</taxon>
        <taxon>Vertebrata</taxon>
        <taxon>Euteleostomi</taxon>
        <taxon>Mammalia</taxon>
        <taxon>Eutheria</taxon>
        <taxon>Laurasiatheria</taxon>
        <taxon>Chiroptera</taxon>
        <taxon>Yangochiroptera</taxon>
        <taxon>Molossidae</taxon>
        <taxon>Molossus</taxon>
    </lineage>
</organism>
<keyword evidence="2" id="KW-0808">Transferase</keyword>
<dbReference type="GO" id="GO:0004672">
    <property type="term" value="F:protein kinase activity"/>
    <property type="evidence" value="ECO:0007669"/>
    <property type="project" value="InterPro"/>
</dbReference>
<dbReference type="AlphaFoldDB" id="A0A7J8IZS2"/>
<comment type="caution">
    <text evidence="2">The sequence shown here is derived from an EMBL/GenBank/DDBJ whole genome shotgun (WGS) entry which is preliminary data.</text>
</comment>
<gene>
    <name evidence="2" type="ORF">HJG59_011877</name>
</gene>
<dbReference type="InterPro" id="IPR000719">
    <property type="entry name" value="Prot_kinase_dom"/>
</dbReference>
<dbReference type="Pfam" id="PF00069">
    <property type="entry name" value="Pkinase"/>
    <property type="match status" value="1"/>
</dbReference>
<evidence type="ECO:0000313" key="2">
    <source>
        <dbReference type="EMBL" id="KAF6490123.1"/>
    </source>
</evidence>
<name>A0A7J8IZS2_MOLMO</name>
<protein>
    <submittedName>
        <fullName evidence="2">Mitogen-activated protein kinase kinase kinase 1</fullName>
    </submittedName>
</protein>
<evidence type="ECO:0000313" key="3">
    <source>
        <dbReference type="Proteomes" id="UP000550707"/>
    </source>
</evidence>
<dbReference type="InterPro" id="IPR011009">
    <property type="entry name" value="Kinase-like_dom_sf"/>
</dbReference>
<dbReference type="InterPro" id="IPR052751">
    <property type="entry name" value="Plant_MAPKKK"/>
</dbReference>
<dbReference type="Proteomes" id="UP000550707">
    <property type="component" value="Unassembled WGS sequence"/>
</dbReference>
<keyword evidence="3" id="KW-1185">Reference proteome</keyword>
<reference evidence="2 3" key="1">
    <citation type="journal article" date="2020" name="Nature">
        <title>Six reference-quality genomes reveal evolution of bat adaptations.</title>
        <authorList>
            <person name="Jebb D."/>
            <person name="Huang Z."/>
            <person name="Pippel M."/>
            <person name="Hughes G.M."/>
            <person name="Lavrichenko K."/>
            <person name="Devanna P."/>
            <person name="Winkler S."/>
            <person name="Jermiin L.S."/>
            <person name="Skirmuntt E.C."/>
            <person name="Katzourakis A."/>
            <person name="Burkitt-Gray L."/>
            <person name="Ray D.A."/>
            <person name="Sullivan K.A.M."/>
            <person name="Roscito J.G."/>
            <person name="Kirilenko B.M."/>
            <person name="Davalos L.M."/>
            <person name="Corthals A.P."/>
            <person name="Power M.L."/>
            <person name="Jones G."/>
            <person name="Ransome R.D."/>
            <person name="Dechmann D.K.N."/>
            <person name="Locatelli A.G."/>
            <person name="Puechmaille S.J."/>
            <person name="Fedrigo O."/>
            <person name="Jarvis E.D."/>
            <person name="Hiller M."/>
            <person name="Vernes S.C."/>
            <person name="Myers E.W."/>
            <person name="Teeling E.C."/>
        </authorList>
    </citation>
    <scope>NUCLEOTIDE SEQUENCE [LARGE SCALE GENOMIC DNA]</scope>
    <source>
        <strain evidence="2">MMolMol1</strain>
        <tissue evidence="2">Muscle</tissue>
    </source>
</reference>
<dbReference type="PROSITE" id="PS50011">
    <property type="entry name" value="PROTEIN_KINASE_DOM"/>
    <property type="match status" value="1"/>
</dbReference>
<sequence length="80" mass="8965">MAPEVLRGQQYGRSCDVWSVGCAIIEMACAKPPWNAEKHSNHLALIFKVIARESLFLLKWAGSREARVLLNCQPQETSLP</sequence>
<dbReference type="PANTHER" id="PTHR48011:SF4">
    <property type="entry name" value="MITOGEN-ACTIVATED PROTEIN KINASE KINASE KINASE 19"/>
    <property type="match status" value="1"/>
</dbReference>
<dbReference type="EMBL" id="JACASF010000003">
    <property type="protein sequence ID" value="KAF6490123.1"/>
    <property type="molecule type" value="Genomic_DNA"/>
</dbReference>
<dbReference type="PANTHER" id="PTHR48011">
    <property type="entry name" value="CCR4-NOT TRANSCRIPTIONAL COMPLEX SUBUNIT CAF120-RELATED"/>
    <property type="match status" value="1"/>
</dbReference>
<proteinExistence type="predicted"/>
<dbReference type="GO" id="GO:0005524">
    <property type="term" value="F:ATP binding"/>
    <property type="evidence" value="ECO:0007669"/>
    <property type="project" value="InterPro"/>
</dbReference>
<dbReference type="SUPFAM" id="SSF56112">
    <property type="entry name" value="Protein kinase-like (PK-like)"/>
    <property type="match status" value="1"/>
</dbReference>